<dbReference type="EMBL" id="JACCCW010000002">
    <property type="protein sequence ID" value="NYF80976.1"/>
    <property type="molecule type" value="Genomic_DNA"/>
</dbReference>
<dbReference type="Gene3D" id="2.40.50.100">
    <property type="match status" value="1"/>
</dbReference>
<dbReference type="PROSITE" id="PS51257">
    <property type="entry name" value="PROKAR_LIPOPROTEIN"/>
    <property type="match status" value="1"/>
</dbReference>
<protein>
    <submittedName>
        <fullName evidence="5">Cobalt-zinc-cadmium efflux system membrane fusion protein</fullName>
    </submittedName>
</protein>
<organism evidence="5 6">
    <name type="scientific">Granulicella arctica</name>
    <dbReference type="NCBI Taxonomy" id="940613"/>
    <lineage>
        <taxon>Bacteria</taxon>
        <taxon>Pseudomonadati</taxon>
        <taxon>Acidobacteriota</taxon>
        <taxon>Terriglobia</taxon>
        <taxon>Terriglobales</taxon>
        <taxon>Acidobacteriaceae</taxon>
        <taxon>Granulicella</taxon>
    </lineage>
</organism>
<evidence type="ECO:0000259" key="3">
    <source>
        <dbReference type="Pfam" id="PF25954"/>
    </source>
</evidence>
<dbReference type="Pfam" id="PF25954">
    <property type="entry name" value="Beta-barrel_RND_2"/>
    <property type="match status" value="1"/>
</dbReference>
<evidence type="ECO:0000259" key="4">
    <source>
        <dbReference type="Pfam" id="PF25973"/>
    </source>
</evidence>
<dbReference type="Gene3D" id="1.10.287.470">
    <property type="entry name" value="Helix hairpin bin"/>
    <property type="match status" value="1"/>
</dbReference>
<dbReference type="Pfam" id="PF25973">
    <property type="entry name" value="BSH_CzcB"/>
    <property type="match status" value="1"/>
</dbReference>
<dbReference type="AlphaFoldDB" id="A0A7Y9PKV7"/>
<keyword evidence="6" id="KW-1185">Reference proteome</keyword>
<evidence type="ECO:0000256" key="1">
    <source>
        <dbReference type="ARBA" id="ARBA00009477"/>
    </source>
</evidence>
<dbReference type="Gene3D" id="2.40.420.20">
    <property type="match status" value="1"/>
</dbReference>
<sequence length="377" mass="40373">MKKKSALIAANLALILLAGCEKKKSDPKDEAPPPTVVQQSQDVNTVKVDHPEQFPLVTVQTQMTSSSMSVTGQVQPDVTHVIPVISLASGRIVAIYAHIGDLVRKGQLLFTVQSNDIDQAYSDYRKAVADEALAKVQLDRAKLLYSKGAISQSALEIAQDTEDKAVVDVQTAEGHLKVLGATDLKKPSGSVNVYAPASGVIIEQNITQASGVKTLDNSPNLFTIANIDDVWIVCDVYENNLANLSVGQSADIHFSAYPDKTVTGRISEIDPILDPSIRTAKVRVQVKNPGFMKIGMFVTAVFSGQKQEPHLVVPATAIVHLHDQDFVYIAESLGHFMRAQVVGGDMVSGGLQVVQSGLLAGQKVASNALELQSTVTQ</sequence>
<dbReference type="InterPro" id="IPR058647">
    <property type="entry name" value="BSH_CzcB-like"/>
</dbReference>
<dbReference type="GO" id="GO:0022857">
    <property type="term" value="F:transmembrane transporter activity"/>
    <property type="evidence" value="ECO:0007669"/>
    <property type="project" value="InterPro"/>
</dbReference>
<dbReference type="GO" id="GO:0030313">
    <property type="term" value="C:cell envelope"/>
    <property type="evidence" value="ECO:0007669"/>
    <property type="project" value="TreeGrafter"/>
</dbReference>
<dbReference type="InterPro" id="IPR051909">
    <property type="entry name" value="MFP_Cation_Efflux"/>
</dbReference>
<dbReference type="FunFam" id="2.40.30.170:FF:000010">
    <property type="entry name" value="Efflux RND transporter periplasmic adaptor subunit"/>
    <property type="match status" value="1"/>
</dbReference>
<dbReference type="GO" id="GO:0060003">
    <property type="term" value="P:copper ion export"/>
    <property type="evidence" value="ECO:0007669"/>
    <property type="project" value="TreeGrafter"/>
</dbReference>
<dbReference type="InterPro" id="IPR006143">
    <property type="entry name" value="RND_pump_MFP"/>
</dbReference>
<comment type="similarity">
    <text evidence="1">Belongs to the membrane fusion protein (MFP) (TC 8.A.1) family.</text>
</comment>
<dbReference type="InterPro" id="IPR058792">
    <property type="entry name" value="Beta-barrel_RND_2"/>
</dbReference>
<dbReference type="NCBIfam" id="TIGR01730">
    <property type="entry name" value="RND_mfp"/>
    <property type="match status" value="1"/>
</dbReference>
<dbReference type="RefSeq" id="WP_179492741.1">
    <property type="nucleotide sequence ID" value="NZ_JACCCW010000002.1"/>
</dbReference>
<dbReference type="Gene3D" id="2.40.30.170">
    <property type="match status" value="1"/>
</dbReference>
<gene>
    <name evidence="5" type="ORF">HDF17_003296</name>
</gene>
<name>A0A7Y9PKV7_9BACT</name>
<feature type="domain" description="CusB-like beta-barrel" evidence="3">
    <location>
        <begin position="230"/>
        <end position="305"/>
    </location>
</feature>
<feature type="domain" description="CzcB-like barrel-sandwich hybrid" evidence="4">
    <location>
        <begin position="84"/>
        <end position="226"/>
    </location>
</feature>
<proteinExistence type="inferred from homology"/>
<comment type="caution">
    <text evidence="5">The sequence shown here is derived from an EMBL/GenBank/DDBJ whole genome shotgun (WGS) entry which is preliminary data.</text>
</comment>
<dbReference type="PANTHER" id="PTHR30097">
    <property type="entry name" value="CATION EFFLUX SYSTEM PROTEIN CUSB"/>
    <property type="match status" value="1"/>
</dbReference>
<keyword evidence="2" id="KW-0813">Transport</keyword>
<dbReference type="GO" id="GO:0016020">
    <property type="term" value="C:membrane"/>
    <property type="evidence" value="ECO:0007669"/>
    <property type="project" value="InterPro"/>
</dbReference>
<dbReference type="PANTHER" id="PTHR30097:SF4">
    <property type="entry name" value="SLR6042 PROTEIN"/>
    <property type="match status" value="1"/>
</dbReference>
<evidence type="ECO:0000313" key="6">
    <source>
        <dbReference type="Proteomes" id="UP000589520"/>
    </source>
</evidence>
<dbReference type="SUPFAM" id="SSF111369">
    <property type="entry name" value="HlyD-like secretion proteins"/>
    <property type="match status" value="1"/>
</dbReference>
<dbReference type="Proteomes" id="UP000589520">
    <property type="component" value="Unassembled WGS sequence"/>
</dbReference>
<reference evidence="5 6" key="1">
    <citation type="submission" date="2020-07" db="EMBL/GenBank/DDBJ databases">
        <title>Genomic Encyclopedia of Type Strains, Phase IV (KMG-V): Genome sequencing to study the core and pangenomes of soil and plant-associated prokaryotes.</title>
        <authorList>
            <person name="Whitman W."/>
        </authorList>
    </citation>
    <scope>NUCLEOTIDE SEQUENCE [LARGE SCALE GENOMIC DNA]</scope>
    <source>
        <strain evidence="5 6">X4EP2</strain>
    </source>
</reference>
<evidence type="ECO:0000256" key="2">
    <source>
        <dbReference type="ARBA" id="ARBA00022448"/>
    </source>
</evidence>
<evidence type="ECO:0000313" key="5">
    <source>
        <dbReference type="EMBL" id="NYF80976.1"/>
    </source>
</evidence>
<dbReference type="GO" id="GO:0015679">
    <property type="term" value="P:plasma membrane copper ion transport"/>
    <property type="evidence" value="ECO:0007669"/>
    <property type="project" value="TreeGrafter"/>
</dbReference>
<accession>A0A7Y9PKV7</accession>